<dbReference type="AlphaFoldDB" id="A0AAN8JM92"/>
<evidence type="ECO:0000313" key="10">
    <source>
        <dbReference type="EMBL" id="KAK6177349.1"/>
    </source>
</evidence>
<evidence type="ECO:0000256" key="2">
    <source>
        <dbReference type="ARBA" id="ARBA00022723"/>
    </source>
</evidence>
<dbReference type="PROSITE" id="PS00028">
    <property type="entry name" value="ZINC_FINGER_C2H2_1"/>
    <property type="match status" value="5"/>
</dbReference>
<feature type="domain" description="C2H2-type" evidence="9">
    <location>
        <begin position="212"/>
        <end position="240"/>
    </location>
</feature>
<evidence type="ECO:0000256" key="3">
    <source>
        <dbReference type="ARBA" id="ARBA00022737"/>
    </source>
</evidence>
<dbReference type="SMART" id="SM00355">
    <property type="entry name" value="ZnF_C2H2"/>
    <property type="match status" value="7"/>
</dbReference>
<dbReference type="GO" id="GO:0005634">
    <property type="term" value="C:nucleus"/>
    <property type="evidence" value="ECO:0007669"/>
    <property type="project" value="UniProtKB-SubCell"/>
</dbReference>
<keyword evidence="5" id="KW-0862">Zinc</keyword>
<gene>
    <name evidence="10" type="ORF">SNE40_015468</name>
</gene>
<dbReference type="InterPro" id="IPR045762">
    <property type="entry name" value="ADNP_Znf"/>
</dbReference>
<dbReference type="EMBL" id="JAZGQO010000010">
    <property type="protein sequence ID" value="KAK6177349.1"/>
    <property type="molecule type" value="Genomic_DNA"/>
</dbReference>
<dbReference type="InterPro" id="IPR036236">
    <property type="entry name" value="Znf_C2H2_sf"/>
</dbReference>
<keyword evidence="11" id="KW-1185">Reference proteome</keyword>
<keyword evidence="4 7" id="KW-0863">Zinc-finger</keyword>
<dbReference type="Gene3D" id="3.30.160.60">
    <property type="entry name" value="Classic Zinc Finger"/>
    <property type="match status" value="5"/>
</dbReference>
<comment type="caution">
    <text evidence="10">The sequence shown here is derived from an EMBL/GenBank/DDBJ whole genome shotgun (WGS) entry which is preliminary data.</text>
</comment>
<dbReference type="Pfam" id="PF19627">
    <property type="entry name" value="ADNP_N"/>
    <property type="match status" value="1"/>
</dbReference>
<evidence type="ECO:0000256" key="4">
    <source>
        <dbReference type="ARBA" id="ARBA00022771"/>
    </source>
</evidence>
<feature type="domain" description="C2H2-type" evidence="9">
    <location>
        <begin position="299"/>
        <end position="322"/>
    </location>
</feature>
<feature type="domain" description="C2H2-type" evidence="9">
    <location>
        <begin position="271"/>
        <end position="298"/>
    </location>
</feature>
<dbReference type="GO" id="GO:0010468">
    <property type="term" value="P:regulation of gene expression"/>
    <property type="evidence" value="ECO:0007669"/>
    <property type="project" value="TreeGrafter"/>
</dbReference>
<dbReference type="SUPFAM" id="SSF57667">
    <property type="entry name" value="beta-beta-alpha zinc fingers"/>
    <property type="match status" value="4"/>
</dbReference>
<dbReference type="PROSITE" id="PS50157">
    <property type="entry name" value="ZINC_FINGER_C2H2_2"/>
    <property type="match status" value="5"/>
</dbReference>
<dbReference type="InterPro" id="IPR050331">
    <property type="entry name" value="Zinc_finger"/>
</dbReference>
<evidence type="ECO:0000313" key="11">
    <source>
        <dbReference type="Proteomes" id="UP001347796"/>
    </source>
</evidence>
<keyword evidence="6" id="KW-0539">Nucleus</keyword>
<feature type="domain" description="C2H2-type" evidence="9">
    <location>
        <begin position="98"/>
        <end position="126"/>
    </location>
</feature>
<name>A0AAN8JM92_PATCE</name>
<feature type="region of interest" description="Disordered" evidence="8">
    <location>
        <begin position="152"/>
        <end position="179"/>
    </location>
</feature>
<evidence type="ECO:0000259" key="9">
    <source>
        <dbReference type="PROSITE" id="PS50157"/>
    </source>
</evidence>
<feature type="domain" description="C2H2-type" evidence="9">
    <location>
        <begin position="334"/>
        <end position="360"/>
    </location>
</feature>
<evidence type="ECO:0000256" key="8">
    <source>
        <dbReference type="SAM" id="MobiDB-lite"/>
    </source>
</evidence>
<keyword evidence="3" id="KW-0677">Repeat</keyword>
<dbReference type="GO" id="GO:0008270">
    <property type="term" value="F:zinc ion binding"/>
    <property type="evidence" value="ECO:0007669"/>
    <property type="project" value="UniProtKB-KW"/>
</dbReference>
<dbReference type="Proteomes" id="UP001347796">
    <property type="component" value="Unassembled WGS sequence"/>
</dbReference>
<reference evidence="10 11" key="1">
    <citation type="submission" date="2024-01" db="EMBL/GenBank/DDBJ databases">
        <title>The genome of the rayed Mediterranean limpet Patella caerulea (Linnaeus, 1758).</title>
        <authorList>
            <person name="Anh-Thu Weber A."/>
            <person name="Halstead-Nussloch G."/>
        </authorList>
    </citation>
    <scope>NUCLEOTIDE SEQUENCE [LARGE SCALE GENOMIC DNA]</scope>
    <source>
        <strain evidence="10">AATW-2023a</strain>
        <tissue evidence="10">Whole specimen</tissue>
    </source>
</reference>
<sequence length="360" mass="41330">MTFIYHDNLANQLTGSSDTLNQSQEFLEWDISNIDTSALPRLENPIDLYLECDDDDCYLAPPSTYPTTGPSTLIGQNVHLKISFPPNTESSLDKNNLFSCQECEQRFKSEKKVKDHMKAFHKIEKPYNCLNCEYSSTSLKLLNRHKKRCKDRTAINKSDASSKAPPVSLRATSETPNKEQMHEVESEIDNSSHIISSSFINNLLQDKIEKPFKCSDCSFSTKSSSLLKSHIQTVHDYNRETFNCVICNFECKQKRTLMDHMLSHDDNCQVLVCDICKKTYISHEKLKRHLLTHSTERPFGCVLCSSTFKIQGRLTDHIKSVHCKPVNVTKTKSFVCSWQNCDKVFRDNYNLKLHLKTHAT</sequence>
<dbReference type="InterPro" id="IPR013087">
    <property type="entry name" value="Znf_C2H2_type"/>
</dbReference>
<evidence type="ECO:0000256" key="6">
    <source>
        <dbReference type="ARBA" id="ARBA00023242"/>
    </source>
</evidence>
<dbReference type="PANTHER" id="PTHR16515:SF49">
    <property type="entry name" value="GASTRULA ZINC FINGER PROTEIN XLCGF49.1-LIKE-RELATED"/>
    <property type="match status" value="1"/>
</dbReference>
<proteinExistence type="predicted"/>
<comment type="subcellular location">
    <subcellularLocation>
        <location evidence="1">Nucleus</location>
    </subcellularLocation>
</comment>
<dbReference type="Pfam" id="PF00096">
    <property type="entry name" value="zf-C2H2"/>
    <property type="match status" value="2"/>
</dbReference>
<evidence type="ECO:0000256" key="1">
    <source>
        <dbReference type="ARBA" id="ARBA00004123"/>
    </source>
</evidence>
<keyword evidence="2" id="KW-0479">Metal-binding</keyword>
<protein>
    <recommendedName>
        <fullName evidence="9">C2H2-type domain-containing protein</fullName>
    </recommendedName>
</protein>
<evidence type="ECO:0000256" key="7">
    <source>
        <dbReference type="PROSITE-ProRule" id="PRU00042"/>
    </source>
</evidence>
<accession>A0AAN8JM92</accession>
<organism evidence="10 11">
    <name type="scientific">Patella caerulea</name>
    <name type="common">Rayed Mediterranean limpet</name>
    <dbReference type="NCBI Taxonomy" id="87958"/>
    <lineage>
        <taxon>Eukaryota</taxon>
        <taxon>Metazoa</taxon>
        <taxon>Spiralia</taxon>
        <taxon>Lophotrochozoa</taxon>
        <taxon>Mollusca</taxon>
        <taxon>Gastropoda</taxon>
        <taxon>Patellogastropoda</taxon>
        <taxon>Patelloidea</taxon>
        <taxon>Patellidae</taxon>
        <taxon>Patella</taxon>
    </lineage>
</organism>
<dbReference type="PANTHER" id="PTHR16515">
    <property type="entry name" value="PR DOMAIN ZINC FINGER PROTEIN"/>
    <property type="match status" value="1"/>
</dbReference>
<evidence type="ECO:0000256" key="5">
    <source>
        <dbReference type="ARBA" id="ARBA00022833"/>
    </source>
</evidence>